<evidence type="ECO:0000313" key="1">
    <source>
        <dbReference type="EMBL" id="MET3652480.1"/>
    </source>
</evidence>
<comment type="caution">
    <text evidence="1">The sequence shown here is derived from an EMBL/GenBank/DDBJ whole genome shotgun (WGS) entry which is preliminary data.</text>
</comment>
<protein>
    <submittedName>
        <fullName evidence="1">Uncharacterized protein</fullName>
    </submittedName>
</protein>
<accession>A0ABV2JVZ5</accession>
<gene>
    <name evidence="1" type="ORF">ABIC75_002212</name>
</gene>
<sequence length="220" mass="23926">MSKYSTFSVELSGALDAAQAVAAIPGRIVQLQARAISTMRRRLGPEAKRDIGAEYNLSPTRIDQGLTVRPTADGVSLVGRKRGINAIEFGAQWTKVRGDGMAATISKKRFRVSQLKSKLRGDNGLGARFAIKRGSAPSVHAGSFIARGTNGALLVLQENVNRPKVKYLKGRNAGRTKFPLESVYGPSLGQMLKHGRRPERLAEFAMRTLQAEIVRQLGSR</sequence>
<name>A0ABV2JVZ5_9GAMM</name>
<dbReference type="RefSeq" id="WP_354013890.1">
    <property type="nucleotide sequence ID" value="NZ_JBEPMU010000003.1"/>
</dbReference>
<organism evidence="1 2">
    <name type="scientific">Dyella japonica</name>
    <dbReference type="NCBI Taxonomy" id="231455"/>
    <lineage>
        <taxon>Bacteria</taxon>
        <taxon>Pseudomonadati</taxon>
        <taxon>Pseudomonadota</taxon>
        <taxon>Gammaproteobacteria</taxon>
        <taxon>Lysobacterales</taxon>
        <taxon>Rhodanobacteraceae</taxon>
        <taxon>Dyella</taxon>
    </lineage>
</organism>
<reference evidence="1 2" key="1">
    <citation type="submission" date="2024-06" db="EMBL/GenBank/DDBJ databases">
        <title>Sorghum-associated microbial communities from plants grown in Nebraska, USA.</title>
        <authorList>
            <person name="Schachtman D."/>
        </authorList>
    </citation>
    <scope>NUCLEOTIDE SEQUENCE [LARGE SCALE GENOMIC DNA]</scope>
    <source>
        <strain evidence="1 2">1073</strain>
    </source>
</reference>
<keyword evidence="2" id="KW-1185">Reference proteome</keyword>
<dbReference type="EMBL" id="JBEPMU010000003">
    <property type="protein sequence ID" value="MET3652480.1"/>
    <property type="molecule type" value="Genomic_DNA"/>
</dbReference>
<evidence type="ECO:0000313" key="2">
    <source>
        <dbReference type="Proteomes" id="UP001549184"/>
    </source>
</evidence>
<proteinExistence type="predicted"/>
<dbReference type="Proteomes" id="UP001549184">
    <property type="component" value="Unassembled WGS sequence"/>
</dbReference>